<dbReference type="Proteomes" id="UP000011632">
    <property type="component" value="Unassembled WGS sequence"/>
</dbReference>
<accession>L9XVY4</accession>
<name>L9XVY4_9EURY</name>
<evidence type="ECO:0000256" key="1">
    <source>
        <dbReference type="SAM" id="MobiDB-lite"/>
    </source>
</evidence>
<gene>
    <name evidence="2" type="ORF">C489_14875</name>
</gene>
<keyword evidence="3" id="KW-1185">Reference proteome</keyword>
<dbReference type="RefSeq" id="WP_006432066.1">
    <property type="nucleotide sequence ID" value="NZ_AOID01000045.1"/>
</dbReference>
<dbReference type="EMBL" id="AOID01000045">
    <property type="protein sequence ID" value="ELY65571.1"/>
    <property type="molecule type" value="Genomic_DNA"/>
</dbReference>
<reference evidence="2 3" key="1">
    <citation type="journal article" date="2014" name="PLoS Genet.">
        <title>Phylogenetically driven sequencing of extremely halophilic archaea reveals strategies for static and dynamic osmo-response.</title>
        <authorList>
            <person name="Becker E.A."/>
            <person name="Seitzer P.M."/>
            <person name="Tritt A."/>
            <person name="Larsen D."/>
            <person name="Krusor M."/>
            <person name="Yao A.I."/>
            <person name="Wu D."/>
            <person name="Madern D."/>
            <person name="Eisen J.A."/>
            <person name="Darling A.E."/>
            <person name="Facciotti M.T."/>
        </authorList>
    </citation>
    <scope>NUCLEOTIDE SEQUENCE [LARGE SCALE GENOMIC DNA]</scope>
    <source>
        <strain evidence="2 3">JCM 10478</strain>
    </source>
</reference>
<evidence type="ECO:0000313" key="3">
    <source>
        <dbReference type="Proteomes" id="UP000011632"/>
    </source>
</evidence>
<dbReference type="OrthoDB" id="260081at2157"/>
<organism evidence="2 3">
    <name type="scientific">Natrinema versiforme JCM 10478</name>
    <dbReference type="NCBI Taxonomy" id="1227496"/>
    <lineage>
        <taxon>Archaea</taxon>
        <taxon>Methanobacteriati</taxon>
        <taxon>Methanobacteriota</taxon>
        <taxon>Stenosarchaea group</taxon>
        <taxon>Halobacteria</taxon>
        <taxon>Halobacteriales</taxon>
        <taxon>Natrialbaceae</taxon>
        <taxon>Natrinema</taxon>
    </lineage>
</organism>
<comment type="caution">
    <text evidence="2">The sequence shown here is derived from an EMBL/GenBank/DDBJ whole genome shotgun (WGS) entry which is preliminary data.</text>
</comment>
<dbReference type="STRING" id="1227496.C489_14875"/>
<feature type="region of interest" description="Disordered" evidence="1">
    <location>
        <begin position="130"/>
        <end position="151"/>
    </location>
</feature>
<dbReference type="PATRIC" id="fig|1227496.3.peg.2997"/>
<sequence length="151" mass="16442">MLRKLLIGFGLVEITKPEPIIGLCERIGLRNPSETRRRPLALTGARLEGLAFVWLLIRGRQGSTLVSGLLGLAGLTLVLVPQPIIDLSQQLVYANTDDLELQPWVVPAARLLGVLYLTVTLLSRSTSEETAAAASETDADSDSSRLRLRSR</sequence>
<protein>
    <submittedName>
        <fullName evidence="2">Uncharacterized protein</fullName>
    </submittedName>
</protein>
<evidence type="ECO:0000313" key="2">
    <source>
        <dbReference type="EMBL" id="ELY65571.1"/>
    </source>
</evidence>
<dbReference type="AlphaFoldDB" id="L9XVY4"/>
<proteinExistence type="predicted"/>